<feature type="coiled-coil region" evidence="1">
    <location>
        <begin position="80"/>
        <end position="128"/>
    </location>
</feature>
<dbReference type="OrthoDB" id="1095781at2"/>
<dbReference type="GO" id="GO:0004803">
    <property type="term" value="F:transposase activity"/>
    <property type="evidence" value="ECO:0007669"/>
    <property type="project" value="InterPro"/>
</dbReference>
<evidence type="ECO:0000256" key="2">
    <source>
        <dbReference type="SAM" id="MobiDB-lite"/>
    </source>
</evidence>
<gene>
    <name evidence="3" type="ORF">DEW08_03525</name>
    <name evidence="4" type="ORF">DEW08_08310</name>
    <name evidence="5" type="ORF">DEW08_21245</name>
</gene>
<feature type="compositionally biased region" description="Basic and acidic residues" evidence="2">
    <location>
        <begin position="1"/>
        <end position="17"/>
    </location>
</feature>
<dbReference type="GO" id="GO:0003677">
    <property type="term" value="F:DNA binding"/>
    <property type="evidence" value="ECO:0007669"/>
    <property type="project" value="InterPro"/>
</dbReference>
<evidence type="ECO:0000313" key="5">
    <source>
        <dbReference type="EMBL" id="AWK88623.1"/>
    </source>
</evidence>
<dbReference type="SUPFAM" id="SSF46689">
    <property type="entry name" value="Homeodomain-like"/>
    <property type="match status" value="1"/>
</dbReference>
<dbReference type="KEGG" id="azz:DEW08_03525"/>
<dbReference type="EMBL" id="CP029355">
    <property type="protein sequence ID" value="AWK88623.1"/>
    <property type="molecule type" value="Genomic_DNA"/>
</dbReference>
<dbReference type="KEGG" id="azz:DEW08_08310"/>
<keyword evidence="6" id="KW-1185">Reference proteome</keyword>
<reference evidence="4" key="3">
    <citation type="journal article" date="2020" name="Int. J. Syst. Evol. Microbiol.">
        <title>Azospirillum thermophilum sp. nov., isolated from a hot spring.</title>
        <authorList>
            <person name="Zhao Z.-l."/>
            <person name="Ming H."/>
            <person name="Ding C.-L."/>
            <person name="Ji W.-L."/>
            <person name="Cheng L.-J."/>
            <person name="Niu M.-m."/>
            <person name="Zhang Y.-m."/>
            <person name="Zhang L.-Y."/>
            <person name="Meng X.-L."/>
            <person name="Nie G.-X."/>
        </authorList>
    </citation>
    <scope>NUCLEOTIDE SEQUENCE</scope>
    <source>
        <strain evidence="4">CFH 70021</strain>
    </source>
</reference>
<name>A0A2S2CP43_9PROT</name>
<reference evidence="4" key="2">
    <citation type="submission" date="2018-05" db="EMBL/GenBank/DDBJ databases">
        <authorList>
            <person name="Zhao Z."/>
        </authorList>
    </citation>
    <scope>NUCLEOTIDE SEQUENCE</scope>
    <source>
        <strain evidence="4">CFH 70021</strain>
    </source>
</reference>
<feature type="region of interest" description="Disordered" evidence="2">
    <location>
        <begin position="1"/>
        <end position="36"/>
    </location>
</feature>
<dbReference type="EMBL" id="CP029352">
    <property type="protein sequence ID" value="AWK85366.1"/>
    <property type="molecule type" value="Genomic_DNA"/>
</dbReference>
<sequence>MDKEQGGKPEGAPERAHHAGSGAPSGADASTPQRFSAARKVAAVTRLLRGEPLEVVARELNVTVARLSEWRERALAAAASAMKERERDERDEEIARLKAKVGEITMANELLEEKIAALEGKRPLARRRPRR</sequence>
<reference evidence="6" key="1">
    <citation type="submission" date="2018-05" db="EMBL/GenBank/DDBJ databases">
        <title>Azospirillum thermophila sp. nov., a novel isolated from hot spring.</title>
        <authorList>
            <person name="Zhao Z."/>
        </authorList>
    </citation>
    <scope>NUCLEOTIDE SEQUENCE [LARGE SCALE GENOMIC DNA]</scope>
    <source>
        <strain evidence="6">CFH 70021</strain>
    </source>
</reference>
<dbReference type="EMBL" id="CP029353">
    <property type="protein sequence ID" value="AWK86246.1"/>
    <property type="molecule type" value="Genomic_DNA"/>
</dbReference>
<dbReference type="InterPro" id="IPR009057">
    <property type="entry name" value="Homeodomain-like_sf"/>
</dbReference>
<evidence type="ECO:0000313" key="4">
    <source>
        <dbReference type="EMBL" id="AWK86246.1"/>
    </source>
</evidence>
<evidence type="ECO:0000256" key="1">
    <source>
        <dbReference type="SAM" id="Coils"/>
    </source>
</evidence>
<evidence type="ECO:0000313" key="3">
    <source>
        <dbReference type="EMBL" id="AWK85366.1"/>
    </source>
</evidence>
<evidence type="ECO:0000313" key="6">
    <source>
        <dbReference type="Proteomes" id="UP000245629"/>
    </source>
</evidence>
<feature type="compositionally biased region" description="Low complexity" evidence="2">
    <location>
        <begin position="19"/>
        <end position="30"/>
    </location>
</feature>
<dbReference type="GO" id="GO:0006313">
    <property type="term" value="P:DNA transposition"/>
    <property type="evidence" value="ECO:0007669"/>
    <property type="project" value="InterPro"/>
</dbReference>
<keyword evidence="1" id="KW-0175">Coiled coil</keyword>
<organism evidence="4 6">
    <name type="scientific">Azospirillum thermophilum</name>
    <dbReference type="NCBI Taxonomy" id="2202148"/>
    <lineage>
        <taxon>Bacteria</taxon>
        <taxon>Pseudomonadati</taxon>
        <taxon>Pseudomonadota</taxon>
        <taxon>Alphaproteobacteria</taxon>
        <taxon>Rhodospirillales</taxon>
        <taxon>Azospirillaceae</taxon>
        <taxon>Azospirillum</taxon>
    </lineage>
</organism>
<accession>A0A2S2CP43</accession>
<dbReference type="InterPro" id="IPR002514">
    <property type="entry name" value="Transposase_8"/>
</dbReference>
<dbReference type="KEGG" id="azz:DEW08_21245"/>
<dbReference type="Proteomes" id="UP000245629">
    <property type="component" value="Chromosome 4"/>
</dbReference>
<dbReference type="Pfam" id="PF01527">
    <property type="entry name" value="HTH_Tnp_1"/>
    <property type="match status" value="1"/>
</dbReference>
<dbReference type="Proteomes" id="UP000245629">
    <property type="component" value="Chromosome 2"/>
</dbReference>
<proteinExistence type="predicted"/>
<protein>
    <submittedName>
        <fullName evidence="4">Helix-turn-helix domain-containing protein</fullName>
    </submittedName>
</protein>
<dbReference type="Proteomes" id="UP000245629">
    <property type="component" value="Chromosome 1"/>
</dbReference>
<dbReference type="AlphaFoldDB" id="A0A2S2CP43"/>